<dbReference type="EMBL" id="LGTL01000004">
    <property type="protein sequence ID" value="KPA83162.1"/>
    <property type="molecule type" value="Genomic_DNA"/>
</dbReference>
<evidence type="ECO:0000256" key="1">
    <source>
        <dbReference type="ARBA" id="ARBA00022574"/>
    </source>
</evidence>
<dbReference type="Gene3D" id="2.130.10.10">
    <property type="entry name" value="YVTN repeat-like/Quinoprotein amine dehydrogenase"/>
    <property type="match status" value="2"/>
</dbReference>
<dbReference type="InterPro" id="IPR019775">
    <property type="entry name" value="WD40_repeat_CS"/>
</dbReference>
<keyword evidence="1 4" id="KW-0853">WD repeat</keyword>
<dbReference type="InterPro" id="IPR001680">
    <property type="entry name" value="WD40_rpt"/>
</dbReference>
<proteinExistence type="predicted"/>
<dbReference type="AlphaFoldDB" id="A0A0N0DXS9"/>
<dbReference type="InterPro" id="IPR036322">
    <property type="entry name" value="WD40_repeat_dom_sf"/>
</dbReference>
<accession>A0A0N0DXS9</accession>
<gene>
    <name evidence="6" type="ORF">ABB37_02857</name>
</gene>
<keyword evidence="7" id="KW-1185">Reference proteome</keyword>
<evidence type="ECO:0000256" key="5">
    <source>
        <dbReference type="SAM" id="MobiDB-lite"/>
    </source>
</evidence>
<dbReference type="SUPFAM" id="SSF50978">
    <property type="entry name" value="WD40 repeat-like"/>
    <property type="match status" value="1"/>
</dbReference>
<feature type="repeat" description="WD" evidence="4">
    <location>
        <begin position="332"/>
        <end position="371"/>
    </location>
</feature>
<keyword evidence="2" id="KW-0677">Repeat</keyword>
<dbReference type="OMA" id="LYTKTCG"/>
<comment type="caution">
    <text evidence="6">The sequence shown here is derived from an EMBL/GenBank/DDBJ whole genome shotgun (WGS) entry which is preliminary data.</text>
</comment>
<sequence length="540" mass="57007">MRSSNTNSDRYRMSSDNTGSGSNAGVPPRTQTTTRPAVRRAAAASSRVGGGRAAGSSQCTDGSSRTMGTRAVGATQIPNTATGATPSRRVPPTSNRDALQAEMDALADDFYGGVASAAPQRAAVATMAGAPADDPFYKPPTKGDVSVAQLRSRTTWYDGPTDTEGRAFDASDRNLLCMDVFVPPGGAGGRHATTTAARRGISSLSSTSGSASLCVVGSADHGLKVFDLNSMREVKSLYTKTCGHTEWVTSCRFLSDRRVLSGGMDSKLCLWSDVTRGGPARCSDLLGHTGSISQVEVNESGGRAIAMSASYDRTIRLWELSSMGGGREIGCLAGHKGPVTQFSWCAKQVLSGDRQGTVKLWDAETAQCHLTASSKRGQIGALGHLIHPDVGHLVMFGDQSGVLTVLDTRTPPKTKPAFQEELHPGGMVTFIRAPAATVVSAPLIVTCGADKRIVARDARRNYAEVYVLRDHDDFVYSMEMIGNLLLTGAGNGRLLVHNVETGELHYELDANAAAVREIFASPDKLVAAGDDGKAKVFDFM</sequence>
<dbReference type="VEuPathDB" id="TriTrypDB:LpyrH10_04_4070"/>
<dbReference type="PANTHER" id="PTHR19848:SF7">
    <property type="entry name" value="F-BOX AND WD-40 DOMAIN PROTEIN 7"/>
    <property type="match status" value="1"/>
</dbReference>
<reference evidence="6 7" key="1">
    <citation type="submission" date="2015-07" db="EMBL/GenBank/DDBJ databases">
        <title>High-quality genome of monoxenous trypanosomatid Leptomonas pyrrhocoris.</title>
        <authorList>
            <person name="Flegontov P."/>
            <person name="Butenko A."/>
            <person name="Firsov S."/>
            <person name="Vlcek C."/>
            <person name="Logacheva M.D."/>
            <person name="Field M."/>
            <person name="Filatov D."/>
            <person name="Flegontova O."/>
            <person name="Gerasimov E."/>
            <person name="Jackson A.P."/>
            <person name="Kelly S."/>
            <person name="Opperdoes F."/>
            <person name="O'Reilly A."/>
            <person name="Votypka J."/>
            <person name="Yurchenko V."/>
            <person name="Lukes J."/>
        </authorList>
    </citation>
    <scope>NUCLEOTIDE SEQUENCE [LARGE SCALE GENOMIC DNA]</scope>
    <source>
        <strain evidence="6">H10</strain>
    </source>
</reference>
<dbReference type="Proteomes" id="UP000037923">
    <property type="component" value="Unassembled WGS sequence"/>
</dbReference>
<dbReference type="PROSITE" id="PS50082">
    <property type="entry name" value="WD_REPEATS_2"/>
    <property type="match status" value="2"/>
</dbReference>
<dbReference type="InterPro" id="IPR015943">
    <property type="entry name" value="WD40/YVTN_repeat-like_dom_sf"/>
</dbReference>
<evidence type="ECO:0000313" key="7">
    <source>
        <dbReference type="Proteomes" id="UP000037923"/>
    </source>
</evidence>
<dbReference type="RefSeq" id="XP_015661601.1">
    <property type="nucleotide sequence ID" value="XM_015799999.1"/>
</dbReference>
<dbReference type="PROSITE" id="PS50294">
    <property type="entry name" value="WD_REPEATS_REGION"/>
    <property type="match status" value="2"/>
</dbReference>
<dbReference type="GO" id="GO:0005840">
    <property type="term" value="C:ribosome"/>
    <property type="evidence" value="ECO:0007669"/>
    <property type="project" value="UniProtKB-KW"/>
</dbReference>
<dbReference type="PANTHER" id="PTHR19848">
    <property type="entry name" value="WD40 REPEAT PROTEIN"/>
    <property type="match status" value="1"/>
</dbReference>
<feature type="region of interest" description="Disordered" evidence="5">
    <location>
        <begin position="1"/>
        <end position="94"/>
    </location>
</feature>
<feature type="compositionally biased region" description="Polar residues" evidence="5">
    <location>
        <begin position="76"/>
        <end position="85"/>
    </location>
</feature>
<evidence type="ECO:0000256" key="3">
    <source>
        <dbReference type="ARBA" id="ARBA00022980"/>
    </source>
</evidence>
<organism evidence="6 7">
    <name type="scientific">Leptomonas pyrrhocoris</name>
    <name type="common">Firebug parasite</name>
    <dbReference type="NCBI Taxonomy" id="157538"/>
    <lineage>
        <taxon>Eukaryota</taxon>
        <taxon>Discoba</taxon>
        <taxon>Euglenozoa</taxon>
        <taxon>Kinetoplastea</taxon>
        <taxon>Metakinetoplastina</taxon>
        <taxon>Trypanosomatida</taxon>
        <taxon>Trypanosomatidae</taxon>
        <taxon>Leishmaniinae</taxon>
        <taxon>Leptomonas</taxon>
    </lineage>
</organism>
<feature type="compositionally biased region" description="Polar residues" evidence="5">
    <location>
        <begin position="1"/>
        <end position="35"/>
    </location>
</feature>
<evidence type="ECO:0000256" key="2">
    <source>
        <dbReference type="ARBA" id="ARBA00022737"/>
    </source>
</evidence>
<dbReference type="OrthoDB" id="496at2759"/>
<keyword evidence="3" id="KW-0687">Ribonucleoprotein</keyword>
<name>A0A0N0DXS9_LEPPY</name>
<protein>
    <submittedName>
        <fullName evidence="6">Uncharacterized protein</fullName>
    </submittedName>
</protein>
<feature type="repeat" description="WD" evidence="4">
    <location>
        <begin position="285"/>
        <end position="322"/>
    </location>
</feature>
<feature type="compositionally biased region" description="Polar residues" evidence="5">
    <location>
        <begin position="58"/>
        <end position="67"/>
    </location>
</feature>
<keyword evidence="3" id="KW-0689">Ribosomal protein</keyword>
<dbReference type="GeneID" id="26903148"/>
<dbReference type="SMART" id="SM00320">
    <property type="entry name" value="WD40"/>
    <property type="match status" value="6"/>
</dbReference>
<dbReference type="PROSITE" id="PS00678">
    <property type="entry name" value="WD_REPEATS_1"/>
    <property type="match status" value="1"/>
</dbReference>
<evidence type="ECO:0000256" key="4">
    <source>
        <dbReference type="PROSITE-ProRule" id="PRU00221"/>
    </source>
</evidence>
<evidence type="ECO:0000313" key="6">
    <source>
        <dbReference type="EMBL" id="KPA83162.1"/>
    </source>
</evidence>
<dbReference type="Pfam" id="PF00400">
    <property type="entry name" value="WD40"/>
    <property type="match status" value="3"/>
</dbReference>